<dbReference type="InterPro" id="IPR006600">
    <property type="entry name" value="HTH_CenpB_DNA-bd_dom"/>
</dbReference>
<organism evidence="3 4">
    <name type="scientific">Didymella exigua CBS 183.55</name>
    <dbReference type="NCBI Taxonomy" id="1150837"/>
    <lineage>
        <taxon>Eukaryota</taxon>
        <taxon>Fungi</taxon>
        <taxon>Dikarya</taxon>
        <taxon>Ascomycota</taxon>
        <taxon>Pezizomycotina</taxon>
        <taxon>Dothideomycetes</taxon>
        <taxon>Pleosporomycetidae</taxon>
        <taxon>Pleosporales</taxon>
        <taxon>Pleosporineae</taxon>
        <taxon>Didymellaceae</taxon>
        <taxon>Didymella</taxon>
    </lineage>
</organism>
<dbReference type="Pfam" id="PF03221">
    <property type="entry name" value="HTH_Tnp_Tc5"/>
    <property type="match status" value="1"/>
</dbReference>
<keyword evidence="4" id="KW-1185">Reference proteome</keyword>
<sequence>QLEEDLVKYIEKLTRRHLQPTSRIVQNFASAVASNPCSESWVTCFLYCHCN</sequence>
<name>A0A6A5R923_9PLEO</name>
<accession>A0A6A5R923</accession>
<evidence type="ECO:0000313" key="4">
    <source>
        <dbReference type="Proteomes" id="UP000800082"/>
    </source>
</evidence>
<dbReference type="Proteomes" id="UP000800082">
    <property type="component" value="Unassembled WGS sequence"/>
</dbReference>
<reference evidence="3" key="1">
    <citation type="journal article" date="2020" name="Stud. Mycol.">
        <title>101 Dothideomycetes genomes: a test case for predicting lifestyles and emergence of pathogens.</title>
        <authorList>
            <person name="Haridas S."/>
            <person name="Albert R."/>
            <person name="Binder M."/>
            <person name="Bloem J."/>
            <person name="Labutti K."/>
            <person name="Salamov A."/>
            <person name="Andreopoulos B."/>
            <person name="Baker S."/>
            <person name="Barry K."/>
            <person name="Bills G."/>
            <person name="Bluhm B."/>
            <person name="Cannon C."/>
            <person name="Castanera R."/>
            <person name="Culley D."/>
            <person name="Daum C."/>
            <person name="Ezra D."/>
            <person name="Gonzalez J."/>
            <person name="Henrissat B."/>
            <person name="Kuo A."/>
            <person name="Liang C."/>
            <person name="Lipzen A."/>
            <person name="Lutzoni F."/>
            <person name="Magnuson J."/>
            <person name="Mondo S."/>
            <person name="Nolan M."/>
            <person name="Ohm R."/>
            <person name="Pangilinan J."/>
            <person name="Park H.-J."/>
            <person name="Ramirez L."/>
            <person name="Alfaro M."/>
            <person name="Sun H."/>
            <person name="Tritt A."/>
            <person name="Yoshinaga Y."/>
            <person name="Zwiers L.-H."/>
            <person name="Turgeon B."/>
            <person name="Goodwin S."/>
            <person name="Spatafora J."/>
            <person name="Crous P."/>
            <person name="Grigoriev I."/>
        </authorList>
    </citation>
    <scope>NUCLEOTIDE SEQUENCE</scope>
    <source>
        <strain evidence="3">CBS 183.55</strain>
    </source>
</reference>
<gene>
    <name evidence="3" type="ORF">M421DRAFT_73352</name>
</gene>
<dbReference type="EMBL" id="ML978997">
    <property type="protein sequence ID" value="KAF1924063.1"/>
    <property type="molecule type" value="Genomic_DNA"/>
</dbReference>
<dbReference type="AlphaFoldDB" id="A0A6A5R923"/>
<feature type="non-terminal residue" evidence="3">
    <location>
        <position position="1"/>
    </location>
</feature>
<dbReference type="GeneID" id="54354625"/>
<dbReference type="GO" id="GO:0003677">
    <property type="term" value="F:DNA binding"/>
    <property type="evidence" value="ECO:0007669"/>
    <property type="project" value="UniProtKB-KW"/>
</dbReference>
<dbReference type="PROSITE" id="PS51253">
    <property type="entry name" value="HTH_CENPB"/>
    <property type="match status" value="1"/>
</dbReference>
<protein>
    <recommendedName>
        <fullName evidence="2">HTH CENPB-type domain-containing protein</fullName>
    </recommendedName>
</protein>
<keyword evidence="1" id="KW-0238">DNA-binding</keyword>
<dbReference type="OrthoDB" id="3788460at2759"/>
<evidence type="ECO:0000313" key="3">
    <source>
        <dbReference type="EMBL" id="KAF1924063.1"/>
    </source>
</evidence>
<dbReference type="RefSeq" id="XP_033444316.1">
    <property type="nucleotide sequence ID" value="XM_033596958.1"/>
</dbReference>
<evidence type="ECO:0000259" key="2">
    <source>
        <dbReference type="PROSITE" id="PS51253"/>
    </source>
</evidence>
<feature type="domain" description="HTH CENPB-type" evidence="2">
    <location>
        <begin position="1"/>
        <end position="51"/>
    </location>
</feature>
<proteinExistence type="predicted"/>
<evidence type="ECO:0000256" key="1">
    <source>
        <dbReference type="ARBA" id="ARBA00023125"/>
    </source>
</evidence>